<keyword evidence="8 12" id="KW-0694">RNA-binding</keyword>
<evidence type="ECO:0000256" key="9">
    <source>
        <dbReference type="ARBA" id="ARBA00022989"/>
    </source>
</evidence>
<feature type="compositionally biased region" description="Low complexity" evidence="13">
    <location>
        <begin position="302"/>
        <end position="314"/>
    </location>
</feature>
<evidence type="ECO:0000256" key="13">
    <source>
        <dbReference type="SAM" id="MobiDB-lite"/>
    </source>
</evidence>
<feature type="compositionally biased region" description="Basic residues" evidence="13">
    <location>
        <begin position="530"/>
        <end position="539"/>
    </location>
</feature>
<dbReference type="Proteomes" id="UP000694904">
    <property type="component" value="Chromosome 4"/>
</dbReference>
<dbReference type="CDD" id="cd12643">
    <property type="entry name" value="RRM_CFIm68"/>
    <property type="match status" value="1"/>
</dbReference>
<feature type="compositionally biased region" description="Basic and acidic residues" evidence="13">
    <location>
        <begin position="540"/>
        <end position="589"/>
    </location>
</feature>
<dbReference type="SUPFAM" id="SSF54928">
    <property type="entry name" value="RNA-binding domain, RBD"/>
    <property type="match status" value="1"/>
</dbReference>
<proteinExistence type="inferred from homology"/>
<evidence type="ECO:0000256" key="2">
    <source>
        <dbReference type="ARBA" id="ARBA00004651"/>
    </source>
</evidence>
<dbReference type="PROSITE" id="PS50102">
    <property type="entry name" value="RRM"/>
    <property type="match status" value="1"/>
</dbReference>
<organism evidence="16 17">
    <name type="scientific">Drosophila arizonae</name>
    <name type="common">Fruit fly</name>
    <dbReference type="NCBI Taxonomy" id="7263"/>
    <lineage>
        <taxon>Eukaryota</taxon>
        <taxon>Metazoa</taxon>
        <taxon>Ecdysozoa</taxon>
        <taxon>Arthropoda</taxon>
        <taxon>Hexapoda</taxon>
        <taxon>Insecta</taxon>
        <taxon>Pterygota</taxon>
        <taxon>Neoptera</taxon>
        <taxon>Endopterygota</taxon>
        <taxon>Diptera</taxon>
        <taxon>Brachycera</taxon>
        <taxon>Muscomorpha</taxon>
        <taxon>Ephydroidea</taxon>
        <taxon>Drosophilidae</taxon>
        <taxon>Drosophila</taxon>
    </lineage>
</organism>
<dbReference type="GeneID" id="108613988"/>
<evidence type="ECO:0000313" key="16">
    <source>
        <dbReference type="Proteomes" id="UP000694904"/>
    </source>
</evidence>
<evidence type="ECO:0000313" key="17">
    <source>
        <dbReference type="RefSeq" id="XP_017863330.1"/>
    </source>
</evidence>
<feature type="region of interest" description="Disordered" evidence="13">
    <location>
        <begin position="183"/>
        <end position="444"/>
    </location>
</feature>
<evidence type="ECO:0000256" key="3">
    <source>
        <dbReference type="ARBA" id="ARBA00006265"/>
    </source>
</evidence>
<dbReference type="InterPro" id="IPR035979">
    <property type="entry name" value="RBD_domain_sf"/>
</dbReference>
<evidence type="ECO:0000256" key="11">
    <source>
        <dbReference type="ARBA" id="ARBA00023242"/>
    </source>
</evidence>
<keyword evidence="5" id="KW-1003">Cell membrane</keyword>
<keyword evidence="11" id="KW-0539">Nucleus</keyword>
<dbReference type="PANTHER" id="PTHR23204">
    <property type="entry name" value="CLEAVAGE AND POLYADENYLATION SPECIFIC FACTOR"/>
    <property type="match status" value="1"/>
</dbReference>
<feature type="compositionally biased region" description="Basic and acidic residues" evidence="13">
    <location>
        <begin position="519"/>
        <end position="529"/>
    </location>
</feature>
<dbReference type="Pfam" id="PF00076">
    <property type="entry name" value="RRM_1"/>
    <property type="match status" value="1"/>
</dbReference>
<feature type="compositionally biased region" description="Low complexity" evidence="13">
    <location>
        <begin position="600"/>
        <end position="613"/>
    </location>
</feature>
<comment type="similarity">
    <text evidence="3">Belongs to the RRM CPSF6/7 family.</text>
</comment>
<evidence type="ECO:0000256" key="1">
    <source>
        <dbReference type="ARBA" id="ARBA00004123"/>
    </source>
</evidence>
<feature type="compositionally biased region" description="Pro residues" evidence="13">
    <location>
        <begin position="250"/>
        <end position="260"/>
    </location>
</feature>
<feature type="compositionally biased region" description="Pro residues" evidence="13">
    <location>
        <begin position="289"/>
        <end position="301"/>
    </location>
</feature>
<dbReference type="InterPro" id="IPR057951">
    <property type="entry name" value="CPSF6/7_RSLD_N"/>
</dbReference>
<feature type="compositionally biased region" description="Pro residues" evidence="13">
    <location>
        <begin position="187"/>
        <end position="223"/>
    </location>
</feature>
<keyword evidence="10 14" id="KW-0472">Membrane</keyword>
<feature type="compositionally biased region" description="Pro residues" evidence="13">
    <location>
        <begin position="333"/>
        <end position="359"/>
    </location>
</feature>
<comment type="subcellular location">
    <subcellularLocation>
        <location evidence="2">Cell membrane</location>
        <topology evidence="2">Multi-pass membrane protein</topology>
    </subcellularLocation>
    <subcellularLocation>
        <location evidence="1">Nucleus</location>
    </subcellularLocation>
</comment>
<dbReference type="InterPro" id="IPR034769">
    <property type="entry name" value="CPSF6_RRM"/>
</dbReference>
<gene>
    <name evidence="17" type="primary">LOC108613988</name>
</gene>
<evidence type="ECO:0000256" key="5">
    <source>
        <dbReference type="ARBA" id="ARBA00022475"/>
    </source>
</evidence>
<dbReference type="InterPro" id="IPR012677">
    <property type="entry name" value="Nucleotide-bd_a/b_plait_sf"/>
</dbReference>
<evidence type="ECO:0000256" key="12">
    <source>
        <dbReference type="PROSITE-ProRule" id="PRU00176"/>
    </source>
</evidence>
<feature type="transmembrane region" description="Helical" evidence="14">
    <location>
        <begin position="812"/>
        <end position="832"/>
    </location>
</feature>
<dbReference type="InterPro" id="IPR000504">
    <property type="entry name" value="RRM_dom"/>
</dbReference>
<keyword evidence="7 14" id="KW-0812">Transmembrane</keyword>
<protein>
    <recommendedName>
        <fullName evidence="4">Cleavage and polyadenylation specificity factor subunit 6</fullName>
    </recommendedName>
</protein>
<feature type="transmembrane region" description="Helical" evidence="14">
    <location>
        <begin position="734"/>
        <end position="755"/>
    </location>
</feature>
<accession>A0ABM1P7Z4</accession>
<evidence type="ECO:0000256" key="4">
    <source>
        <dbReference type="ARBA" id="ARBA00016259"/>
    </source>
</evidence>
<dbReference type="InterPro" id="IPR013604">
    <property type="entry name" value="7TM_chemorcpt"/>
</dbReference>
<feature type="domain" description="RRM" evidence="15">
    <location>
        <begin position="93"/>
        <end position="173"/>
    </location>
</feature>
<dbReference type="SMART" id="SM00360">
    <property type="entry name" value="RRM"/>
    <property type="match status" value="1"/>
</dbReference>
<evidence type="ECO:0000256" key="6">
    <source>
        <dbReference type="ARBA" id="ARBA00022664"/>
    </source>
</evidence>
<feature type="region of interest" description="Disordered" evidence="13">
    <location>
        <begin position="21"/>
        <end position="85"/>
    </location>
</feature>
<evidence type="ECO:0000256" key="7">
    <source>
        <dbReference type="ARBA" id="ARBA00022692"/>
    </source>
</evidence>
<evidence type="ECO:0000259" key="15">
    <source>
        <dbReference type="PROSITE" id="PS50102"/>
    </source>
</evidence>
<evidence type="ECO:0000256" key="14">
    <source>
        <dbReference type="SAM" id="Phobius"/>
    </source>
</evidence>
<feature type="region of interest" description="Disordered" evidence="13">
    <location>
        <begin position="519"/>
        <end position="620"/>
    </location>
</feature>
<dbReference type="Pfam" id="PF25524">
    <property type="entry name" value="RSLD_CPSF6"/>
    <property type="match status" value="1"/>
</dbReference>
<feature type="transmembrane region" description="Helical" evidence="14">
    <location>
        <begin position="691"/>
        <end position="714"/>
    </location>
</feature>
<dbReference type="RefSeq" id="XP_017863330.1">
    <property type="nucleotide sequence ID" value="XM_018007841.1"/>
</dbReference>
<keyword evidence="6" id="KW-0507">mRNA processing</keyword>
<reference evidence="17" key="3">
    <citation type="submission" date="2025-08" db="UniProtKB">
        <authorList>
            <consortium name="RefSeq"/>
        </authorList>
    </citation>
    <scope>IDENTIFICATION</scope>
    <source>
        <tissue evidence="17">Whole organism</tissue>
    </source>
</reference>
<sequence length="878" mass="95419">MADGVVLDLYAEDLDKDFAGQAQDEFGGDGVDLYDDIGGPTEPVAAGGGGGGGTPTGDNASGPGSIDGSSNVGPNGVYHQGSGNQTPTMNRRYQLYVGNLTWWTTDQDISNALREIGVNDLQEVKFFENRANGQSKGFSVISLGSEPSLRTVLDQLPKKEMHGQTVVVTYPSKQALTQFESLQKTRPVPPPQQNGPPRGPAPPNMGGPMPPHPGVPQGVPPGHAPRMNPNLPPGQYRPHMSQVPQVGPNSGPPRMQPPMHPQGGPMGNQQPPPRYPPAQGQWPGQRPGGPRPGPPNGPLQRPPMFQGPMGMPVRGPGPGPDWRRPPMHGGFPPQGPPQGPPHMQGPPRPQMGPGPPPGSGGPHGAPAPHVNPAFFNQPGGPPPHPGMGGPPHGQPGPQPGMNMPPQHGPPPHFAQQGGPRNPWPGPPQGKPPGAFPDSQMGPQLTEVEFEEVMSRNRTVSSSAIARAVSDAAAGEYSSAIETLVTAISLIKQSKVAHDERCKILISSLQDTLHGIEAKSYNRRERSRSRDRSHRSRQRRERSTSRYRERSRERERDRDRERERDGGYRERSRSRERERQAQDHYRDDSSSRSARPRKSPEPVVAEAAEAPSSKRYYEERERYRSSDLAHSMNSFGESIQSPRKLQQSNATPMINMAHESELSNATKVEEKLNNLCQVHDEICEIGKAMNGLWSYPILSLMAYGFLIFTAQLYFLYCATRAQSIPSLFRSAKSPFITVVVLIYTSGKCIYLIYLSWKTSLASKRTGISLHKCGVVADDNLLYEIVNHLSLKLLNHSVDFSACGFFTLDMETLYGVSGGITSYLIILIQFNLAAQQAKDAINSFNSFNDTAGLVGAATEFGNESSSLFDLVTTTMMTPLN</sequence>
<feature type="compositionally biased region" description="Gly residues" evidence="13">
    <location>
        <begin position="46"/>
        <end position="55"/>
    </location>
</feature>
<reference evidence="16" key="2">
    <citation type="journal article" date="2016" name="G3 (Bethesda)">
        <title>Genome Evolution in Three Species of Cactophilic Drosophila.</title>
        <authorList>
            <person name="Sanchez-Flores A."/>
            <person name="Penazola F."/>
            <person name="Carpinteyro-Ponce J."/>
            <person name="Nazario-Yepiz N."/>
            <person name="Abreu-Goodger C."/>
            <person name="Machado C.A."/>
            <person name="Markow T.A."/>
        </authorList>
    </citation>
    <scope>NUCLEOTIDE SEQUENCE [LARGE SCALE GENOMIC DNA]</scope>
</reference>
<evidence type="ECO:0000256" key="8">
    <source>
        <dbReference type="ARBA" id="ARBA00022884"/>
    </source>
</evidence>
<dbReference type="Gene3D" id="3.30.70.330">
    <property type="match status" value="1"/>
</dbReference>
<name>A0ABM1P7Z4_DROAR</name>
<keyword evidence="16" id="KW-1185">Reference proteome</keyword>
<evidence type="ECO:0000256" key="10">
    <source>
        <dbReference type="ARBA" id="ARBA00023136"/>
    </source>
</evidence>
<keyword evidence="9 14" id="KW-1133">Transmembrane helix</keyword>
<dbReference type="Pfam" id="PF08395">
    <property type="entry name" value="7tm_7"/>
    <property type="match status" value="1"/>
</dbReference>
<reference evidence="16" key="1">
    <citation type="journal article" date="1997" name="Nucleic Acids Res.">
        <title>tRNAscan-SE: a program for improved detection of transfer RNA genes in genomic sequence.</title>
        <authorList>
            <person name="Lowe T.M."/>
            <person name="Eddy S.R."/>
        </authorList>
    </citation>
    <scope>NUCLEOTIDE SEQUENCE [LARGE SCALE GENOMIC DNA]</scope>
</reference>
<feature type="compositionally biased region" description="Pro residues" evidence="13">
    <location>
        <begin position="421"/>
        <end position="434"/>
    </location>
</feature>
<dbReference type="InterPro" id="IPR034772">
    <property type="entry name" value="CPSF6/7"/>
</dbReference>